<reference evidence="3" key="1">
    <citation type="journal article" date="2023" name="Mol. Phylogenet. Evol.">
        <title>Genome-scale phylogeny and comparative genomics of the fungal order Sordariales.</title>
        <authorList>
            <person name="Hensen N."/>
            <person name="Bonometti L."/>
            <person name="Westerberg I."/>
            <person name="Brannstrom I.O."/>
            <person name="Guillou S."/>
            <person name="Cros-Aarteil S."/>
            <person name="Calhoun S."/>
            <person name="Haridas S."/>
            <person name="Kuo A."/>
            <person name="Mondo S."/>
            <person name="Pangilinan J."/>
            <person name="Riley R."/>
            <person name="LaButti K."/>
            <person name="Andreopoulos B."/>
            <person name="Lipzen A."/>
            <person name="Chen C."/>
            <person name="Yan M."/>
            <person name="Daum C."/>
            <person name="Ng V."/>
            <person name="Clum A."/>
            <person name="Steindorff A."/>
            <person name="Ohm R.A."/>
            <person name="Martin F."/>
            <person name="Silar P."/>
            <person name="Natvig D.O."/>
            <person name="Lalanne C."/>
            <person name="Gautier V."/>
            <person name="Ament-Velasquez S.L."/>
            <person name="Kruys A."/>
            <person name="Hutchinson M.I."/>
            <person name="Powell A.J."/>
            <person name="Barry K."/>
            <person name="Miller A.N."/>
            <person name="Grigoriev I.V."/>
            <person name="Debuchy R."/>
            <person name="Gladieux P."/>
            <person name="Hiltunen Thoren M."/>
            <person name="Johannesson H."/>
        </authorList>
    </citation>
    <scope>NUCLEOTIDE SEQUENCE</scope>
    <source>
        <strain evidence="3">CBS 359.72</strain>
    </source>
</reference>
<feature type="compositionally biased region" description="Low complexity" evidence="1">
    <location>
        <begin position="257"/>
        <end position="274"/>
    </location>
</feature>
<dbReference type="InterPro" id="IPR025124">
    <property type="entry name" value="Gag1-like_clamp"/>
</dbReference>
<feature type="region of interest" description="Disordered" evidence="1">
    <location>
        <begin position="16"/>
        <end position="37"/>
    </location>
</feature>
<dbReference type="EMBL" id="MU857604">
    <property type="protein sequence ID" value="KAK4251633.1"/>
    <property type="molecule type" value="Genomic_DNA"/>
</dbReference>
<feature type="compositionally biased region" description="Basic and acidic residues" evidence="1">
    <location>
        <begin position="439"/>
        <end position="453"/>
    </location>
</feature>
<feature type="compositionally biased region" description="Low complexity" evidence="1">
    <location>
        <begin position="424"/>
        <end position="435"/>
    </location>
</feature>
<dbReference type="Proteomes" id="UP001303647">
    <property type="component" value="Unassembled WGS sequence"/>
</dbReference>
<sequence>MIFSDLVKSPRTTFTKFRNSFPHGVPPPSDLDADLVSKDKARNKEAVKKYLAERIRNDWEFTWPPVTASTPASAEPAAGTQDENAPTTKGDPQEAADGEVAAAEGTLRDPGEEADSESDAESVYSTISEDATRFRPRAEWTSDLSDDERPQPSASPFRFDSPDAVGAAVRESIEAKRARRRRAVRDEMKWNPGLACFEARRDAWTGAKTVRVKPKPPSPASPTSTRRLFWRHHRTQSSVSHSAVITSGSPPGPTSPLSPTATRTSTTTASDSDAGGVQKTSSHDSTTPAVLHPVHTVVPVAAPLLPPQNPMRASVQPSMYGSLYDKVVAQSLQPSCPVNLSDMLRACVVGWKRDGEWPPKPMYPVAAPVQTTNAEVIAMRQRKAQQQRSKNEASASAAAFGGRRLSLVGLFGSGSGGGGGGNKTTTRITTAPAATQEANDSKNKEGKENELRRSQSQSHSDEGAGSSGKALFRRSLQKVLSLGQHGHAHGAAGANGVEGPLSPTSPTKEVTAAG</sequence>
<keyword evidence="4" id="KW-1185">Reference proteome</keyword>
<proteinExistence type="predicted"/>
<dbReference type="InterPro" id="IPR053274">
    <property type="entry name" value="Fluconazole_resistance"/>
</dbReference>
<protein>
    <recommendedName>
        <fullName evidence="2">Gag1-like clamp domain-containing protein</fullName>
    </recommendedName>
</protein>
<evidence type="ECO:0000313" key="3">
    <source>
        <dbReference type="EMBL" id="KAK4251633.1"/>
    </source>
</evidence>
<evidence type="ECO:0000256" key="1">
    <source>
        <dbReference type="SAM" id="MobiDB-lite"/>
    </source>
</evidence>
<dbReference type="AlphaFoldDB" id="A0AAN7D3G8"/>
<feature type="compositionally biased region" description="Basic and acidic residues" evidence="1">
    <location>
        <begin position="130"/>
        <end position="140"/>
    </location>
</feature>
<feature type="domain" description="Gag1-like clamp" evidence="2">
    <location>
        <begin position="155"/>
        <end position="358"/>
    </location>
</feature>
<organism evidence="3 4">
    <name type="scientific">Corynascus novoguineensis</name>
    <dbReference type="NCBI Taxonomy" id="1126955"/>
    <lineage>
        <taxon>Eukaryota</taxon>
        <taxon>Fungi</taxon>
        <taxon>Dikarya</taxon>
        <taxon>Ascomycota</taxon>
        <taxon>Pezizomycotina</taxon>
        <taxon>Sordariomycetes</taxon>
        <taxon>Sordariomycetidae</taxon>
        <taxon>Sordariales</taxon>
        <taxon>Chaetomiaceae</taxon>
        <taxon>Corynascus</taxon>
    </lineage>
</organism>
<feature type="compositionally biased region" description="Gly residues" evidence="1">
    <location>
        <begin position="413"/>
        <end position="422"/>
    </location>
</feature>
<reference evidence="3" key="2">
    <citation type="submission" date="2023-05" db="EMBL/GenBank/DDBJ databases">
        <authorList>
            <consortium name="Lawrence Berkeley National Laboratory"/>
            <person name="Steindorff A."/>
            <person name="Hensen N."/>
            <person name="Bonometti L."/>
            <person name="Westerberg I."/>
            <person name="Brannstrom I.O."/>
            <person name="Guillou S."/>
            <person name="Cros-Aarteil S."/>
            <person name="Calhoun S."/>
            <person name="Haridas S."/>
            <person name="Kuo A."/>
            <person name="Mondo S."/>
            <person name="Pangilinan J."/>
            <person name="Riley R."/>
            <person name="Labutti K."/>
            <person name="Andreopoulos B."/>
            <person name="Lipzen A."/>
            <person name="Chen C."/>
            <person name="Yanf M."/>
            <person name="Daum C."/>
            <person name="Ng V."/>
            <person name="Clum A."/>
            <person name="Ohm R."/>
            <person name="Martin F."/>
            <person name="Silar P."/>
            <person name="Natvig D."/>
            <person name="Lalanne C."/>
            <person name="Gautier V."/>
            <person name="Ament-Velasquez S.L."/>
            <person name="Kruys A."/>
            <person name="Hutchinson M.I."/>
            <person name="Powell A.J."/>
            <person name="Barry K."/>
            <person name="Miller A.N."/>
            <person name="Grigoriev I.V."/>
            <person name="Debuchy R."/>
            <person name="Gladieux P."/>
            <person name="Thoren M.H."/>
            <person name="Johannesson H."/>
        </authorList>
    </citation>
    <scope>NUCLEOTIDE SEQUENCE</scope>
    <source>
        <strain evidence="3">CBS 359.72</strain>
    </source>
</reference>
<evidence type="ECO:0000259" key="2">
    <source>
        <dbReference type="Pfam" id="PF13259"/>
    </source>
</evidence>
<evidence type="ECO:0000313" key="4">
    <source>
        <dbReference type="Proteomes" id="UP001303647"/>
    </source>
</evidence>
<name>A0AAN7D3G8_9PEZI</name>
<dbReference type="PANTHER" id="PTHR28065:SF1">
    <property type="entry name" value="DUF4050 DOMAIN-CONTAINING PROTEIN"/>
    <property type="match status" value="1"/>
</dbReference>
<feature type="compositionally biased region" description="Low complexity" evidence="1">
    <location>
        <begin position="62"/>
        <end position="80"/>
    </location>
</feature>
<accession>A0AAN7D3G8</accession>
<feature type="compositionally biased region" description="Polar residues" evidence="1">
    <location>
        <begin position="236"/>
        <end position="245"/>
    </location>
</feature>
<feature type="region of interest" description="Disordered" evidence="1">
    <location>
        <begin position="61"/>
        <end position="164"/>
    </location>
</feature>
<dbReference type="Pfam" id="PF13259">
    <property type="entry name" value="clamp_Gag1-like"/>
    <property type="match status" value="1"/>
</dbReference>
<feature type="region of interest" description="Disordered" evidence="1">
    <location>
        <begin position="413"/>
        <end position="514"/>
    </location>
</feature>
<comment type="caution">
    <text evidence="3">The sequence shown here is derived from an EMBL/GenBank/DDBJ whole genome shotgun (WGS) entry which is preliminary data.</text>
</comment>
<gene>
    <name evidence="3" type="ORF">C7999DRAFT_10662</name>
</gene>
<feature type="region of interest" description="Disordered" evidence="1">
    <location>
        <begin position="207"/>
        <end position="288"/>
    </location>
</feature>
<dbReference type="PANTHER" id="PTHR28065">
    <property type="entry name" value="FREQUENIN"/>
    <property type="match status" value="1"/>
</dbReference>